<reference evidence="1 2" key="1">
    <citation type="journal article" date="2010" name="J. Bacteriol.">
        <title>Biochemical characterization of a novel indole prenyltransferase from Streptomyces sp. SN-593.</title>
        <authorList>
            <person name="Takahashi S."/>
            <person name="Takagi H."/>
            <person name="Toyoda A."/>
            <person name="Uramoto M."/>
            <person name="Nogawa T."/>
            <person name="Ueki M."/>
            <person name="Sakaki Y."/>
            <person name="Osada H."/>
        </authorList>
    </citation>
    <scope>NUCLEOTIDE SEQUENCE [LARGE SCALE GENOMIC DNA]</scope>
    <source>
        <strain evidence="1 2">SN-593</strain>
    </source>
</reference>
<accession>A0A7U3UUZ2</accession>
<dbReference type="RefSeq" id="WP_202235263.1">
    <property type="nucleotide sequence ID" value="NZ_AP018365.1"/>
</dbReference>
<reference evidence="1 2" key="2">
    <citation type="journal article" date="2011" name="J. Antibiot.">
        <title>Furaquinocins I and J: novel polyketide isoprenoid hybrid compounds from Streptomyces reveromyceticus SN-593.</title>
        <authorList>
            <person name="Panthee S."/>
            <person name="Takahashi S."/>
            <person name="Takagi H."/>
            <person name="Nogawa T."/>
            <person name="Oowada E."/>
            <person name="Uramoto M."/>
            <person name="Osada H."/>
        </authorList>
    </citation>
    <scope>NUCLEOTIDE SEQUENCE [LARGE SCALE GENOMIC DNA]</scope>
    <source>
        <strain evidence="1 2">SN-593</strain>
    </source>
</reference>
<dbReference type="AlphaFoldDB" id="A0A7U3UUZ2"/>
<proteinExistence type="predicted"/>
<evidence type="ECO:0000313" key="2">
    <source>
        <dbReference type="Proteomes" id="UP000595703"/>
    </source>
</evidence>
<reference evidence="1 2" key="3">
    <citation type="journal article" date="2011" name="Nat. Chem. Biol.">
        <title>Reveromycin A biosynthesis uses RevG and RevJ for stereospecific spiroacetal formation.</title>
        <authorList>
            <person name="Takahashi S."/>
            <person name="Toyoda A."/>
            <person name="Sekiyama Y."/>
            <person name="Takagi H."/>
            <person name="Nogawa T."/>
            <person name="Uramoto M."/>
            <person name="Suzuki R."/>
            <person name="Koshino H."/>
            <person name="Kumano T."/>
            <person name="Panthee S."/>
            <person name="Dairi T."/>
            <person name="Ishikawa J."/>
            <person name="Ikeda H."/>
            <person name="Sakaki Y."/>
            <person name="Osada H."/>
        </authorList>
    </citation>
    <scope>NUCLEOTIDE SEQUENCE [LARGE SCALE GENOMIC DNA]</scope>
    <source>
        <strain evidence="1 2">SN-593</strain>
    </source>
</reference>
<evidence type="ECO:0000313" key="1">
    <source>
        <dbReference type="EMBL" id="BBA99248.1"/>
    </source>
</evidence>
<reference evidence="1 2" key="4">
    <citation type="journal article" date="2020" name="Sci. Rep.">
        <title>beta-carboline chemical signals induce reveromycin production through a LuxR family regulator in Streptomyces sp. SN-593.</title>
        <authorList>
            <person name="Panthee S."/>
            <person name="Kito N."/>
            <person name="Hayashi T."/>
            <person name="Shimizu T."/>
            <person name="Ishikawa J."/>
            <person name="Hamamoto H."/>
            <person name="Osada H."/>
            <person name="Takahashi S."/>
        </authorList>
    </citation>
    <scope>NUCLEOTIDE SEQUENCE [LARGE SCALE GENOMIC DNA]</scope>
    <source>
        <strain evidence="1 2">SN-593</strain>
    </source>
</reference>
<dbReference type="KEGG" id="arev:RVR_5787"/>
<keyword evidence="2" id="KW-1185">Reference proteome</keyword>
<sequence length="103" mass="11094">MNSTDVVALGDHRDTTFVIQTVPVSSGECSAERGACGKAGVIAVRNTVSHQRPAESSTQRVTLCAGHEFHASRMHELWVDDARRLQDPNERAAFLAAAGVHQV</sequence>
<dbReference type="Proteomes" id="UP000595703">
    <property type="component" value="Chromosome"/>
</dbReference>
<name>A0A7U3UUZ2_9ACTN</name>
<organism evidence="1 2">
    <name type="scientific">Actinacidiphila reveromycinica</name>
    <dbReference type="NCBI Taxonomy" id="659352"/>
    <lineage>
        <taxon>Bacteria</taxon>
        <taxon>Bacillati</taxon>
        <taxon>Actinomycetota</taxon>
        <taxon>Actinomycetes</taxon>
        <taxon>Kitasatosporales</taxon>
        <taxon>Streptomycetaceae</taxon>
        <taxon>Actinacidiphila</taxon>
    </lineage>
</organism>
<protein>
    <submittedName>
        <fullName evidence="1">Uncharacterized protein</fullName>
    </submittedName>
</protein>
<dbReference type="EMBL" id="AP018365">
    <property type="protein sequence ID" value="BBA99248.1"/>
    <property type="molecule type" value="Genomic_DNA"/>
</dbReference>
<gene>
    <name evidence="1" type="ORF">RVR_5787</name>
</gene>